<dbReference type="InterPro" id="IPR006599">
    <property type="entry name" value="CARP_motif"/>
</dbReference>
<dbReference type="Proteomes" id="UP001152797">
    <property type="component" value="Unassembled WGS sequence"/>
</dbReference>
<evidence type="ECO:0000313" key="7">
    <source>
        <dbReference type="EMBL" id="CAI3979050.1"/>
    </source>
</evidence>
<dbReference type="Pfam" id="PF07986">
    <property type="entry name" value="TBCC"/>
    <property type="match status" value="1"/>
</dbReference>
<reference evidence="8" key="2">
    <citation type="submission" date="2024-04" db="EMBL/GenBank/DDBJ databases">
        <authorList>
            <person name="Chen Y."/>
            <person name="Shah S."/>
            <person name="Dougan E. K."/>
            <person name="Thang M."/>
            <person name="Chan C."/>
        </authorList>
    </citation>
    <scope>NUCLEOTIDE SEQUENCE [LARGE SCALE GENOMIC DNA]</scope>
</reference>
<dbReference type="OrthoDB" id="194775at2759"/>
<dbReference type="PANTHER" id="PTHR15440">
    <property type="entry name" value="XRP2 PROTEIN"/>
    <property type="match status" value="1"/>
</dbReference>
<dbReference type="PROSITE" id="PS50222">
    <property type="entry name" value="EF_HAND_2"/>
    <property type="match status" value="1"/>
</dbReference>
<dbReference type="SUPFAM" id="SSF47473">
    <property type="entry name" value="EF-hand"/>
    <property type="match status" value="1"/>
</dbReference>
<dbReference type="GO" id="GO:0005096">
    <property type="term" value="F:GTPase activator activity"/>
    <property type="evidence" value="ECO:0007669"/>
    <property type="project" value="InterPro"/>
</dbReference>
<dbReference type="InterPro" id="IPR017901">
    <property type="entry name" value="C-CAP_CF_C-like"/>
</dbReference>
<dbReference type="InterPro" id="IPR011992">
    <property type="entry name" value="EF-hand-dom_pair"/>
</dbReference>
<dbReference type="PROSITE" id="PS51329">
    <property type="entry name" value="C_CAP_COFACTOR_C"/>
    <property type="match status" value="1"/>
</dbReference>
<dbReference type="SMART" id="SM00673">
    <property type="entry name" value="CARP"/>
    <property type="match status" value="2"/>
</dbReference>
<dbReference type="EMBL" id="CAMXCT030000454">
    <property type="protein sequence ID" value="CAL4766362.1"/>
    <property type="molecule type" value="Genomic_DNA"/>
</dbReference>
<accession>A0A9P1BTE5</accession>
<dbReference type="Gene3D" id="2.160.20.70">
    <property type="match status" value="1"/>
</dbReference>
<feature type="compositionally biased region" description="Polar residues" evidence="4">
    <location>
        <begin position="608"/>
        <end position="639"/>
    </location>
</feature>
<dbReference type="EMBL" id="CAMXCT010000454">
    <property type="protein sequence ID" value="CAI3979050.1"/>
    <property type="molecule type" value="Genomic_DNA"/>
</dbReference>
<evidence type="ECO:0000259" key="5">
    <source>
        <dbReference type="PROSITE" id="PS50222"/>
    </source>
</evidence>
<comment type="similarity">
    <text evidence="1">Belongs to the TBCC family.</text>
</comment>
<dbReference type="InterPro" id="IPR016098">
    <property type="entry name" value="CAP/MinC_C"/>
</dbReference>
<protein>
    <submittedName>
        <fullName evidence="9">E3 ubiquitin-protein ligase HERC2</fullName>
    </submittedName>
</protein>
<dbReference type="InterPro" id="IPR039093">
    <property type="entry name" value="XRP2"/>
</dbReference>
<evidence type="ECO:0000256" key="2">
    <source>
        <dbReference type="ARBA" id="ARBA00022741"/>
    </source>
</evidence>
<keyword evidence="2" id="KW-0547">Nucleotide-binding</keyword>
<feature type="coiled-coil region" evidence="3">
    <location>
        <begin position="477"/>
        <end position="539"/>
    </location>
</feature>
<evidence type="ECO:0000256" key="1">
    <source>
        <dbReference type="ARBA" id="ARBA00008848"/>
    </source>
</evidence>
<dbReference type="PANTHER" id="PTHR15440:SF0">
    <property type="entry name" value="PROTEIN XRP2"/>
    <property type="match status" value="1"/>
</dbReference>
<feature type="domain" description="C-CAP/cofactor C-like" evidence="6">
    <location>
        <begin position="733"/>
        <end position="841"/>
    </location>
</feature>
<comment type="caution">
    <text evidence="7">The sequence shown here is derived from an EMBL/GenBank/DDBJ whole genome shotgun (WGS) entry which is preliminary data.</text>
</comment>
<dbReference type="AlphaFoldDB" id="A0A9P1BTE5"/>
<keyword evidence="3" id="KW-0175">Coiled coil</keyword>
<evidence type="ECO:0000313" key="10">
    <source>
        <dbReference type="Proteomes" id="UP001152797"/>
    </source>
</evidence>
<dbReference type="GO" id="GO:0005929">
    <property type="term" value="C:cilium"/>
    <property type="evidence" value="ECO:0007669"/>
    <property type="project" value="TreeGrafter"/>
</dbReference>
<feature type="region of interest" description="Disordered" evidence="4">
    <location>
        <begin position="607"/>
        <end position="667"/>
    </location>
</feature>
<feature type="region of interest" description="Disordered" evidence="4">
    <location>
        <begin position="340"/>
        <end position="359"/>
    </location>
</feature>
<dbReference type="GO" id="GO:0005509">
    <property type="term" value="F:calcium ion binding"/>
    <property type="evidence" value="ECO:0007669"/>
    <property type="project" value="InterPro"/>
</dbReference>
<reference evidence="7" key="1">
    <citation type="submission" date="2022-10" db="EMBL/GenBank/DDBJ databases">
        <authorList>
            <person name="Chen Y."/>
            <person name="Dougan E. K."/>
            <person name="Chan C."/>
            <person name="Rhodes N."/>
            <person name="Thang M."/>
        </authorList>
    </citation>
    <scope>NUCLEOTIDE SEQUENCE</scope>
</reference>
<gene>
    <name evidence="7" type="ORF">C1SCF055_LOCUS7036</name>
</gene>
<proteinExistence type="inferred from homology"/>
<keyword evidence="10" id="KW-1185">Reference proteome</keyword>
<dbReference type="EMBL" id="CAMXCT020000454">
    <property type="protein sequence ID" value="CAL1132425.1"/>
    <property type="molecule type" value="Genomic_DNA"/>
</dbReference>
<evidence type="ECO:0000256" key="3">
    <source>
        <dbReference type="SAM" id="Coils"/>
    </source>
</evidence>
<organism evidence="7">
    <name type="scientific">Cladocopium goreaui</name>
    <dbReference type="NCBI Taxonomy" id="2562237"/>
    <lineage>
        <taxon>Eukaryota</taxon>
        <taxon>Sar</taxon>
        <taxon>Alveolata</taxon>
        <taxon>Dinophyceae</taxon>
        <taxon>Suessiales</taxon>
        <taxon>Symbiodiniaceae</taxon>
        <taxon>Cladocopium</taxon>
    </lineage>
</organism>
<sequence>MQRTSFDVNSIAALLRQTEANLAALKPRQEAQRYSGEPIFSSTLPYTSSAPVRSQLGSGVELETQVVQLRTCIETLERRLEEELRSFLAISDKRLQAREEQLRGIGETLQASADAAMEQLNRRVDTRLHDLERAGLAPSALDEIWEALKRLEGDCQDLDGKLRRAASADDLADRFKEVERAQVQRFDERLATQEKRMSDMRLQLQTANEEFLQAINRRCEVLEKIVWEGQTDKGDIETVFKRLAEAAPIREMQEEINACNYEKEVQRTRLTTLEAKLSKQAALESKVDFMESQTSQQLEEQAQKFRHVSELQHKLSQKLASTEAASQRVEAQGASLQAKLQSQLDEERERMHSSFDALQQRVTKQLEEVEGRASRGSKRSEQDLVEHVNALTQKLMEESIAAQKQAEKRLHTVDERSDQVIQAARSQMEKAIQDLKMDAEVAKNAMDADLQRMDRFVQEIGSKMSTQEGQLVRLSDMDIQRSRIEAMESKLNEVQGEQRLLRDLKSIMDAHKLQADRRLGDLDSALASIEEQIREKDRRRNNDVDAHRARFEGFENRLTELQVSQVRHKTSVENLDIAVTSLEPLRATVTTLQGGLAAVEERIRSRAQELSQDMQQSWNSQNSLTQRVNAPHASSQASQGPKPGFDKPRRQRVTGKPATARASARSKDDEIQKVFNDIDTGGSGVLTLEDLQSYLCDHLGFGQAEAFGFMKTFGQGDGVSMEGFKKGYARLTPFLLSKRQNEVLIRKDGSLSSMGPQSLQIEELDDCEVYICEVTNTIFVDECKRCAMLIGPCETSVFVRDCEDCVFWIAAQQLRTRGCKRCKFFLYSKQMSQRQVQSVDN</sequence>
<evidence type="ECO:0000256" key="4">
    <source>
        <dbReference type="SAM" id="MobiDB-lite"/>
    </source>
</evidence>
<dbReference type="InterPro" id="IPR002048">
    <property type="entry name" value="EF_hand_dom"/>
</dbReference>
<dbReference type="InterPro" id="IPR012945">
    <property type="entry name" value="Tubulin-bd_cofactor_C_dom"/>
</dbReference>
<dbReference type="GO" id="GO:0006892">
    <property type="term" value="P:post-Golgi vesicle-mediated transport"/>
    <property type="evidence" value="ECO:0007669"/>
    <property type="project" value="TreeGrafter"/>
</dbReference>
<dbReference type="GO" id="GO:1990075">
    <property type="term" value="C:periciliary membrane compartment"/>
    <property type="evidence" value="ECO:0007669"/>
    <property type="project" value="TreeGrafter"/>
</dbReference>
<feature type="domain" description="EF-hand" evidence="5">
    <location>
        <begin position="666"/>
        <end position="701"/>
    </location>
</feature>
<evidence type="ECO:0000259" key="6">
    <source>
        <dbReference type="PROSITE" id="PS51329"/>
    </source>
</evidence>
<dbReference type="GO" id="GO:0000166">
    <property type="term" value="F:nucleotide binding"/>
    <property type="evidence" value="ECO:0007669"/>
    <property type="project" value="UniProtKB-KW"/>
</dbReference>
<evidence type="ECO:0000313" key="9">
    <source>
        <dbReference type="EMBL" id="CAL4766362.1"/>
    </source>
</evidence>
<name>A0A9P1BTE5_9DINO</name>
<feature type="coiled-coil region" evidence="3">
    <location>
        <begin position="148"/>
        <end position="210"/>
    </location>
</feature>
<evidence type="ECO:0000313" key="8">
    <source>
        <dbReference type="EMBL" id="CAL1132425.1"/>
    </source>
</evidence>